<dbReference type="InterPro" id="IPR001849">
    <property type="entry name" value="PH_domain"/>
</dbReference>
<dbReference type="PANTHER" id="PTHR28076:SF1">
    <property type="entry name" value="PROSPORE MEMBRANE ADAPTER PROTEIN SPO71"/>
    <property type="match status" value="1"/>
</dbReference>
<keyword evidence="4" id="KW-1185">Reference proteome</keyword>
<dbReference type="EMBL" id="CP119900">
    <property type="protein sequence ID" value="WFD21397.1"/>
    <property type="molecule type" value="Genomic_DNA"/>
</dbReference>
<gene>
    <name evidence="3" type="ORF">MEQU1_000046</name>
</gene>
<dbReference type="GO" id="GO:1902657">
    <property type="term" value="P:protein localization to prospore membrane"/>
    <property type="evidence" value="ECO:0007669"/>
    <property type="project" value="InterPro"/>
</dbReference>
<protein>
    <recommendedName>
        <fullName evidence="2">PH domain-containing protein</fullName>
    </recommendedName>
</protein>
<evidence type="ECO:0000259" key="2">
    <source>
        <dbReference type="SMART" id="SM00233"/>
    </source>
</evidence>
<dbReference type="Proteomes" id="UP001214415">
    <property type="component" value="Chromosome 1"/>
</dbReference>
<dbReference type="Pfam" id="PF15404">
    <property type="entry name" value="PH_4"/>
    <property type="match status" value="1"/>
</dbReference>
<reference evidence="3" key="1">
    <citation type="submission" date="2023-03" db="EMBL/GenBank/DDBJ databases">
        <title>Mating type loci evolution in Malassezia.</title>
        <authorList>
            <person name="Coelho M.A."/>
        </authorList>
    </citation>
    <scope>NUCLEOTIDE SEQUENCE</scope>
    <source>
        <strain evidence="3">CBS 12830</strain>
    </source>
</reference>
<organism evidence="3 4">
    <name type="scientific">Malassezia equina</name>
    <dbReference type="NCBI Taxonomy" id="1381935"/>
    <lineage>
        <taxon>Eukaryota</taxon>
        <taxon>Fungi</taxon>
        <taxon>Dikarya</taxon>
        <taxon>Basidiomycota</taxon>
        <taxon>Ustilaginomycotina</taxon>
        <taxon>Malasseziomycetes</taxon>
        <taxon>Malasseziales</taxon>
        <taxon>Malasseziaceae</taxon>
        <taxon>Malassezia</taxon>
    </lineage>
</organism>
<feature type="compositionally biased region" description="Low complexity" evidence="1">
    <location>
        <begin position="324"/>
        <end position="333"/>
    </location>
</feature>
<accession>A0AAF0IXS5</accession>
<feature type="region of interest" description="Disordered" evidence="1">
    <location>
        <begin position="410"/>
        <end position="496"/>
    </location>
</feature>
<dbReference type="InterPro" id="IPR040345">
    <property type="entry name" value="Mug56/Spo71"/>
</dbReference>
<sequence length="1345" mass="152178">MVTPHGVGVGHEAMESSSDAQAACYRLCHHPHSDHPPKRLLLGPVPGINISNQALVDDAKRLGVYLDDMLSDQVSIMERSEPRFKSMHWSRHGWNRPSTFIRPMRHTTTHRSRAHSFFDTPPRHLDVIAESPKSLSPREPERHTLVNRSRSFAEHSLSPMERSPPPLRRSTSLHHLPRQDQSDTRVVSSSYDDLDSLFSVRRDRMFMHWPLGPTRRHASTAQPLSPLAWDDSGWNGGPTFPILGRLDLTEEQREVIVERTGTSVGHRKMVGTSFEVGRKFYEQVLAMEPAFDSPRAPSTPGPSQERSVSPKSRLPSSPISMTTSPQSRSASLRQARRKATRNMSHTHVAFSLPASENSSQEESISWASARKKLSDEGPVSIHSARPSQAMLALEEEVKAERLKRHRQLVGDAPATPSIPAKPHVPALPGDAESHASESDDYLEATPTRRFPLRVVPPTEPKVTPERQCRPPEERRASHVSSASRDSLTSLPAEPMKGPELEVATTAEAPEPLPQSPPILNEEGAPSSSSSTLRFPRMFTSIPSLHHTDNVSLLEVEQRADGQEVVVRRDSIPVGQGDALPRPAEEVLARPVQAPTPITAALQSKNDAVLKRDRMLVKVQLVGRVDVGSNFDELEARRYDIRSYRWDEYLVLLRPGRVELWNEARIRGRLLGDMERLKLRYVIPLQRKEVSLSLYSEVDRLLCLTVPRSEWLRGPFPLRRHGTTILLLNARASSLAADWMWLLWRELDGQSPSHINVHVPGISMRVRVPLPTLPSAHGTAREYDSILDLPQTLPFERSYEKMTARSLMDHTQRMIQAVPQWDGLVKDMQSRGLEPVLAWRSGSTYNWVNYATTPQGAPRYWDALAGALLTSARLAPELQMVLNNHYPTEVMHPQGCALREPPAVEGFVGRLRSISGMATRTYLSTHDAGLYLLREANSFAPDPYMGLPISSVEGDTRQERIRTHVSRFAAYEIHRGLSQIRQSDGFLLLRDVCAIGSVGFPVVFSTELTQHHVHLGHEPLMACTMPQVQWVSDYDGTRQALDARLRMFDTAMMADLAHHSVKRTLRQFKLYLDNGRSIVFEAASVALAKEWMVHLFMLIVYWKCREMMDTRMFMHASQATAVSSPPSRQAEDHAALSLPFIWNWCRFGGCRTINLSGVLFWRTHTRQPFHRRYFILCDGQLLAFKLMSSKHSSTARYNEGILYRRKGAPILLRDAYVYKGDVADRVSDLRGDDMPNQRTGGHHTEELHEQLPRFFHGGLCSAESSDECTFVVRIRSGWDHGRLRRSKYENVQVPYLSGRESSEITFRARTRLERDVWVRMIGHEIEKVVRSDPSRDSNLCRFGRIH</sequence>
<evidence type="ECO:0000313" key="3">
    <source>
        <dbReference type="EMBL" id="WFD21397.1"/>
    </source>
</evidence>
<name>A0AAF0IXS5_9BASI</name>
<dbReference type="InterPro" id="IPR011993">
    <property type="entry name" value="PH-like_dom_sf"/>
</dbReference>
<feature type="compositionally biased region" description="Basic and acidic residues" evidence="1">
    <location>
        <begin position="462"/>
        <end position="476"/>
    </location>
</feature>
<dbReference type="SUPFAM" id="SSF50729">
    <property type="entry name" value="PH domain-like"/>
    <property type="match status" value="1"/>
</dbReference>
<dbReference type="SMART" id="SM00233">
    <property type="entry name" value="PH"/>
    <property type="match status" value="2"/>
</dbReference>
<proteinExistence type="predicted"/>
<feature type="compositionally biased region" description="Polar residues" evidence="1">
    <location>
        <begin position="478"/>
        <end position="489"/>
    </location>
</feature>
<feature type="region of interest" description="Disordered" evidence="1">
    <location>
        <begin position="129"/>
        <end position="187"/>
    </location>
</feature>
<dbReference type="Gene3D" id="2.30.29.30">
    <property type="entry name" value="Pleckstrin-homology domain (PH domain)/Phosphotyrosine-binding domain (PTB)"/>
    <property type="match status" value="1"/>
</dbReference>
<evidence type="ECO:0000256" key="1">
    <source>
        <dbReference type="SAM" id="MobiDB-lite"/>
    </source>
</evidence>
<dbReference type="PANTHER" id="PTHR28076">
    <property type="entry name" value="SPORULATION-SPECIFIC PROTEIN 71"/>
    <property type="match status" value="1"/>
</dbReference>
<feature type="domain" description="PH" evidence="2">
    <location>
        <begin position="608"/>
        <end position="749"/>
    </location>
</feature>
<dbReference type="InterPro" id="IPR057379">
    <property type="entry name" value="PH_SPO71"/>
</dbReference>
<feature type="domain" description="PH" evidence="2">
    <location>
        <begin position="1152"/>
        <end position="1327"/>
    </location>
</feature>
<feature type="region of interest" description="Disordered" evidence="1">
    <location>
        <begin position="291"/>
        <end position="342"/>
    </location>
</feature>
<feature type="region of interest" description="Disordered" evidence="1">
    <location>
        <begin position="509"/>
        <end position="531"/>
    </location>
</feature>
<dbReference type="InterPro" id="IPR039486">
    <property type="entry name" value="Mug56/Spo71_PH"/>
</dbReference>
<feature type="compositionally biased region" description="Polar residues" evidence="1">
    <location>
        <begin position="301"/>
        <end position="323"/>
    </location>
</feature>
<dbReference type="Pfam" id="PF23207">
    <property type="entry name" value="PH_SPO71"/>
    <property type="match status" value="1"/>
</dbReference>
<evidence type="ECO:0000313" key="4">
    <source>
        <dbReference type="Proteomes" id="UP001214415"/>
    </source>
</evidence>